<feature type="region of interest" description="Disordered" evidence="1">
    <location>
        <begin position="83"/>
        <end position="141"/>
    </location>
</feature>
<dbReference type="EMBL" id="VSSQ01117554">
    <property type="protein sequence ID" value="MPN51942.1"/>
    <property type="molecule type" value="Genomic_DNA"/>
</dbReference>
<sequence length="141" mass="15260">MHGRQDLETAEVHRGDPAAVHGGQGSGVSVRQIPGGRYRVVAGNEVHRRGDGDRFGAGHRLLEVADRGGQPDSDLGQRVHLAARRRQGGSHRVRPRTGPRRVQDLRDAGDFDAVVQQRDQSRRGVPDLARTAESAGPDRGT</sequence>
<feature type="region of interest" description="Disordered" evidence="1">
    <location>
        <begin position="1"/>
        <end position="36"/>
    </location>
</feature>
<evidence type="ECO:0000256" key="1">
    <source>
        <dbReference type="SAM" id="MobiDB-lite"/>
    </source>
</evidence>
<gene>
    <name evidence="2" type="ORF">SDC9_199593</name>
</gene>
<evidence type="ECO:0000313" key="2">
    <source>
        <dbReference type="EMBL" id="MPN51942.1"/>
    </source>
</evidence>
<feature type="compositionally biased region" description="Basic and acidic residues" evidence="1">
    <location>
        <begin position="1"/>
        <end position="16"/>
    </location>
</feature>
<comment type="caution">
    <text evidence="2">The sequence shown here is derived from an EMBL/GenBank/DDBJ whole genome shotgun (WGS) entry which is preliminary data.</text>
</comment>
<name>A0A645IM73_9ZZZZ</name>
<protein>
    <submittedName>
        <fullName evidence="2">Uncharacterized protein</fullName>
    </submittedName>
</protein>
<dbReference type="AlphaFoldDB" id="A0A645IM73"/>
<proteinExistence type="predicted"/>
<reference evidence="2" key="1">
    <citation type="submission" date="2019-08" db="EMBL/GenBank/DDBJ databases">
        <authorList>
            <person name="Kucharzyk K."/>
            <person name="Murdoch R.W."/>
            <person name="Higgins S."/>
            <person name="Loffler F."/>
        </authorList>
    </citation>
    <scope>NUCLEOTIDE SEQUENCE</scope>
</reference>
<accession>A0A645IM73</accession>
<organism evidence="2">
    <name type="scientific">bioreactor metagenome</name>
    <dbReference type="NCBI Taxonomy" id="1076179"/>
    <lineage>
        <taxon>unclassified sequences</taxon>
        <taxon>metagenomes</taxon>
        <taxon>ecological metagenomes</taxon>
    </lineage>
</organism>
<feature type="compositionally biased region" description="Basic residues" evidence="1">
    <location>
        <begin position="83"/>
        <end position="99"/>
    </location>
</feature>